<gene>
    <name evidence="1" type="ORF">SAMN02745163_02877</name>
</gene>
<proteinExistence type="predicted"/>
<sequence>MTLAKKLGLSEKQGKYIIKDYETRGVYTSRELSIKLAKIFEIESKYFSDDYFEFIDKASTLLKNSDKNLKEILR</sequence>
<dbReference type="EMBL" id="FQZB01000012">
    <property type="protein sequence ID" value="SHJ93882.1"/>
    <property type="molecule type" value="Genomic_DNA"/>
</dbReference>
<dbReference type="Proteomes" id="UP000184310">
    <property type="component" value="Unassembled WGS sequence"/>
</dbReference>
<name>A0A1M6NDQ4_9CLOT</name>
<keyword evidence="2" id="KW-1185">Reference proteome</keyword>
<dbReference type="Gene3D" id="1.10.260.40">
    <property type="entry name" value="lambda repressor-like DNA-binding domains"/>
    <property type="match status" value="1"/>
</dbReference>
<protein>
    <submittedName>
        <fullName evidence="1">Uncharacterized protein</fullName>
    </submittedName>
</protein>
<accession>A0A1M6NDQ4</accession>
<dbReference type="InterPro" id="IPR010982">
    <property type="entry name" value="Lambda_DNA-bd_dom_sf"/>
</dbReference>
<dbReference type="RefSeq" id="WP_072989102.1">
    <property type="nucleotide sequence ID" value="NZ_FQZB01000012.1"/>
</dbReference>
<evidence type="ECO:0000313" key="2">
    <source>
        <dbReference type="Proteomes" id="UP000184310"/>
    </source>
</evidence>
<dbReference type="OrthoDB" id="9805654at2"/>
<evidence type="ECO:0000313" key="1">
    <source>
        <dbReference type="EMBL" id="SHJ93882.1"/>
    </source>
</evidence>
<organism evidence="1 2">
    <name type="scientific">Clostridium cavendishii DSM 21758</name>
    <dbReference type="NCBI Taxonomy" id="1121302"/>
    <lineage>
        <taxon>Bacteria</taxon>
        <taxon>Bacillati</taxon>
        <taxon>Bacillota</taxon>
        <taxon>Clostridia</taxon>
        <taxon>Eubacteriales</taxon>
        <taxon>Clostridiaceae</taxon>
        <taxon>Clostridium</taxon>
    </lineage>
</organism>
<dbReference type="GO" id="GO:0003677">
    <property type="term" value="F:DNA binding"/>
    <property type="evidence" value="ECO:0007669"/>
    <property type="project" value="InterPro"/>
</dbReference>
<dbReference type="AlphaFoldDB" id="A0A1M6NDQ4"/>
<reference evidence="1 2" key="1">
    <citation type="submission" date="2016-11" db="EMBL/GenBank/DDBJ databases">
        <authorList>
            <person name="Jaros S."/>
            <person name="Januszkiewicz K."/>
            <person name="Wedrychowicz H."/>
        </authorList>
    </citation>
    <scope>NUCLEOTIDE SEQUENCE [LARGE SCALE GENOMIC DNA]</scope>
    <source>
        <strain evidence="1 2">DSM 21758</strain>
    </source>
</reference>